<feature type="non-terminal residue" evidence="3">
    <location>
        <position position="329"/>
    </location>
</feature>
<dbReference type="InterPro" id="IPR000061">
    <property type="entry name" value="Surp"/>
</dbReference>
<comment type="caution">
    <text evidence="3">The sequence shown here is derived from an EMBL/GenBank/DDBJ whole genome shotgun (WGS) entry which is preliminary data.</text>
</comment>
<dbReference type="Proteomes" id="UP001439008">
    <property type="component" value="Unassembled WGS sequence"/>
</dbReference>
<feature type="compositionally biased region" description="Low complexity" evidence="1">
    <location>
        <begin position="316"/>
        <end position="329"/>
    </location>
</feature>
<dbReference type="PROSITE" id="PS50128">
    <property type="entry name" value="SURP"/>
    <property type="match status" value="1"/>
</dbReference>
<protein>
    <recommendedName>
        <fullName evidence="2">SURP motif domain-containing protein</fullName>
    </recommendedName>
</protein>
<feature type="domain" description="SURP motif" evidence="2">
    <location>
        <begin position="129"/>
        <end position="170"/>
    </location>
</feature>
<feature type="compositionally biased region" description="Basic and acidic residues" evidence="1">
    <location>
        <begin position="274"/>
        <end position="293"/>
    </location>
</feature>
<evidence type="ECO:0000256" key="1">
    <source>
        <dbReference type="SAM" id="MobiDB-lite"/>
    </source>
</evidence>
<organism evidence="3 4">
    <name type="scientific">Bonamia ostreae</name>
    <dbReference type="NCBI Taxonomy" id="126728"/>
    <lineage>
        <taxon>Eukaryota</taxon>
        <taxon>Sar</taxon>
        <taxon>Rhizaria</taxon>
        <taxon>Endomyxa</taxon>
        <taxon>Ascetosporea</taxon>
        <taxon>Haplosporida</taxon>
        <taxon>Bonamia</taxon>
    </lineage>
</organism>
<dbReference type="Gene3D" id="1.10.10.790">
    <property type="entry name" value="Surp module"/>
    <property type="match status" value="1"/>
</dbReference>
<dbReference type="SUPFAM" id="SSF109905">
    <property type="entry name" value="Surp module (SWAP domain)"/>
    <property type="match status" value="1"/>
</dbReference>
<keyword evidence="4" id="KW-1185">Reference proteome</keyword>
<feature type="region of interest" description="Disordered" evidence="1">
    <location>
        <begin position="221"/>
        <end position="329"/>
    </location>
</feature>
<proteinExistence type="predicted"/>
<evidence type="ECO:0000313" key="3">
    <source>
        <dbReference type="EMBL" id="MES1919877.1"/>
    </source>
</evidence>
<reference evidence="3 4" key="1">
    <citation type="journal article" date="2024" name="BMC Biol.">
        <title>Comparative genomics of Ascetosporea gives new insight into the evolutionary basis for animal parasitism in Rhizaria.</title>
        <authorList>
            <person name="Hiltunen Thoren M."/>
            <person name="Onut-Brannstrom I."/>
            <person name="Alfjorden A."/>
            <person name="Peckova H."/>
            <person name="Swords F."/>
            <person name="Hooper C."/>
            <person name="Holzer A.S."/>
            <person name="Bass D."/>
            <person name="Burki F."/>
        </authorList>
    </citation>
    <scope>NUCLEOTIDE SEQUENCE [LARGE SCALE GENOMIC DNA]</scope>
    <source>
        <strain evidence="3">20-A016</strain>
    </source>
</reference>
<dbReference type="InterPro" id="IPR035967">
    <property type="entry name" value="SWAP/Surp_sf"/>
</dbReference>
<evidence type="ECO:0000259" key="2">
    <source>
        <dbReference type="PROSITE" id="PS50128"/>
    </source>
</evidence>
<accession>A0ABV2AJN1</accession>
<name>A0ABV2AJN1_9EUKA</name>
<dbReference type="Pfam" id="PF01805">
    <property type="entry name" value="Surp"/>
    <property type="match status" value="1"/>
</dbReference>
<evidence type="ECO:0000313" key="4">
    <source>
        <dbReference type="Proteomes" id="UP001439008"/>
    </source>
</evidence>
<feature type="compositionally biased region" description="Basic and acidic residues" evidence="1">
    <location>
        <begin position="20"/>
        <end position="52"/>
    </location>
</feature>
<dbReference type="EMBL" id="JBDODL010000430">
    <property type="protein sequence ID" value="MES1919877.1"/>
    <property type="molecule type" value="Genomic_DNA"/>
</dbReference>
<feature type="compositionally biased region" description="Polar residues" evidence="1">
    <location>
        <begin position="65"/>
        <end position="75"/>
    </location>
</feature>
<feature type="compositionally biased region" description="Basic and acidic residues" evidence="1">
    <location>
        <begin position="76"/>
        <end position="86"/>
    </location>
</feature>
<gene>
    <name evidence="3" type="ORF">MHBO_001629</name>
</gene>
<sequence>MLKHNFKGLTDKQLEAAQKETAKIEADAQRAEDQRKKDEFSKRKKRLLEQRKLMRQQSKNRLEKQNSTPKQNSPNDENKTENKTENGTENSENFEKELIAKIGQNKFQTLQKLDQFEFEEPLNDEKIKMIKNLSQFVFKNGFDFEQVVLAKNGNSFQWLQIENSEEYRFYVWNLVRKIGGLSENFSRRFVSEKSSPPKIFSENEQNMDDLDEQENTKNFSRKNFGRSYSAAPPPPSLISGKIESSRTKVRPHMFSVIGVNRENRKNGERRKRRFSEAPEKGFGKRSESDKRSQIDFYAARADASDQRKVVPEPPALLSDSSSNSDSNKK</sequence>
<feature type="region of interest" description="Disordered" evidence="1">
    <location>
        <begin position="20"/>
        <end position="92"/>
    </location>
</feature>